<comment type="function">
    <text evidence="2">Involved in regulation of actin and microtubule organization. Part of a WAVE complex that activates the Arp2/3 complex.</text>
</comment>
<name>A0A7J7GZF9_CAMSI</name>
<organism evidence="3 4">
    <name type="scientific">Camellia sinensis</name>
    <name type="common">Tea plant</name>
    <name type="synonym">Thea sinensis</name>
    <dbReference type="NCBI Taxonomy" id="4442"/>
    <lineage>
        <taxon>Eukaryota</taxon>
        <taxon>Viridiplantae</taxon>
        <taxon>Streptophyta</taxon>
        <taxon>Embryophyta</taxon>
        <taxon>Tracheophyta</taxon>
        <taxon>Spermatophyta</taxon>
        <taxon>Magnoliopsida</taxon>
        <taxon>eudicotyledons</taxon>
        <taxon>Gunneridae</taxon>
        <taxon>Pentapetalae</taxon>
        <taxon>asterids</taxon>
        <taxon>Ericales</taxon>
        <taxon>Theaceae</taxon>
        <taxon>Camellia</taxon>
    </lineage>
</organism>
<dbReference type="AlphaFoldDB" id="A0A7J7GZF9"/>
<accession>A0A7J7GZF9</accession>
<evidence type="ECO:0000256" key="1">
    <source>
        <dbReference type="ARBA" id="ARBA00010020"/>
    </source>
</evidence>
<dbReference type="Gene3D" id="6.10.140.1620">
    <property type="match status" value="1"/>
</dbReference>
<evidence type="ECO:0000313" key="4">
    <source>
        <dbReference type="Proteomes" id="UP000593564"/>
    </source>
</evidence>
<comment type="caution">
    <text evidence="3">The sequence shown here is derived from an EMBL/GenBank/DDBJ whole genome shotgun (WGS) entry which is preliminary data.</text>
</comment>
<reference evidence="3 4" key="2">
    <citation type="submission" date="2020-07" db="EMBL/GenBank/DDBJ databases">
        <title>Genome assembly of wild tea tree DASZ reveals pedigree and selection history of tea varieties.</title>
        <authorList>
            <person name="Zhang W."/>
        </authorList>
    </citation>
    <scope>NUCLEOTIDE SEQUENCE [LARGE SCALE GENOMIC DNA]</scope>
    <source>
        <strain evidence="4">cv. G240</strain>
        <tissue evidence="3">Leaf</tissue>
    </source>
</reference>
<sequence length="251" mass="28674">MQDSKPLVLENPEAELDDDLTGFDKSLKELKDLCSQLRYAADYCEASFINAESVHKNMVMENTKEYLSKAVVTVVDHLGSVAANLDYQISQDNSVSETEFRINGLKQRLVTCQQYSHKLALTRLCWNAKFPRFHPRYIFPPMPDLKRSIEVSRKSVTQVAAKTISLNEFEAEEEAPLFLYTCDHKPSSGLDTVDADSASVLPVRDGLSMLPKARNHFHFENTRKIKRSILSWKLKHNNDIFSFGRRSKRAT</sequence>
<dbReference type="EMBL" id="JACBKZ010000007">
    <property type="protein sequence ID" value="KAF5945747.1"/>
    <property type="molecule type" value="Genomic_DNA"/>
</dbReference>
<proteinExistence type="inferred from homology"/>
<evidence type="ECO:0008006" key="5">
    <source>
        <dbReference type="Google" id="ProtNLM"/>
    </source>
</evidence>
<dbReference type="PANTHER" id="PTHR10460">
    <property type="entry name" value="ABL INTERACTOR FAMILY MEMBER"/>
    <property type="match status" value="1"/>
</dbReference>
<evidence type="ECO:0000313" key="3">
    <source>
        <dbReference type="EMBL" id="KAF5945747.1"/>
    </source>
</evidence>
<dbReference type="Proteomes" id="UP000593564">
    <property type="component" value="Unassembled WGS sequence"/>
</dbReference>
<comment type="similarity">
    <text evidence="1">Belongs to the ABI family.</text>
</comment>
<keyword evidence="4" id="KW-1185">Reference proteome</keyword>
<dbReference type="PANTHER" id="PTHR10460:SF11">
    <property type="entry name" value="PROTEIN ABIL5-RELATED"/>
    <property type="match status" value="1"/>
</dbReference>
<gene>
    <name evidence="3" type="ORF">HYC85_015975</name>
</gene>
<protein>
    <recommendedName>
        <fullName evidence="5">Protein ABIL5</fullName>
    </recommendedName>
</protein>
<reference evidence="4" key="1">
    <citation type="journal article" date="2020" name="Nat. Commun.">
        <title>Genome assembly of wild tea tree DASZ reveals pedigree and selection history of tea varieties.</title>
        <authorList>
            <person name="Zhang W."/>
            <person name="Zhang Y."/>
            <person name="Qiu H."/>
            <person name="Guo Y."/>
            <person name="Wan H."/>
            <person name="Zhang X."/>
            <person name="Scossa F."/>
            <person name="Alseekh S."/>
            <person name="Zhang Q."/>
            <person name="Wang P."/>
            <person name="Xu L."/>
            <person name="Schmidt M.H."/>
            <person name="Jia X."/>
            <person name="Li D."/>
            <person name="Zhu A."/>
            <person name="Guo F."/>
            <person name="Chen W."/>
            <person name="Ni D."/>
            <person name="Usadel B."/>
            <person name="Fernie A.R."/>
            <person name="Wen W."/>
        </authorList>
    </citation>
    <scope>NUCLEOTIDE SEQUENCE [LARGE SCALE GENOMIC DNA]</scope>
    <source>
        <strain evidence="4">cv. G240</strain>
    </source>
</reference>
<dbReference type="InterPro" id="IPR028457">
    <property type="entry name" value="ABI"/>
</dbReference>
<evidence type="ECO:0000256" key="2">
    <source>
        <dbReference type="ARBA" id="ARBA00025223"/>
    </source>
</evidence>